<evidence type="ECO:0000313" key="15">
    <source>
        <dbReference type="Proteomes" id="UP000265691"/>
    </source>
</evidence>
<proteinExistence type="inferred from homology"/>
<keyword evidence="9 12" id="KW-0718">Serine biosynthesis</keyword>
<feature type="binding site" evidence="12">
    <location>
        <position position="41"/>
    </location>
    <ligand>
        <name>L-glutamate</name>
        <dbReference type="ChEBI" id="CHEBI:29985"/>
    </ligand>
</feature>
<dbReference type="EC" id="2.6.1.52" evidence="12"/>
<dbReference type="InterPro" id="IPR000192">
    <property type="entry name" value="Aminotrans_V_dom"/>
</dbReference>
<comment type="pathway">
    <text evidence="2 12">Amino-acid biosynthesis; L-serine biosynthesis; L-serine from 3-phospho-D-glycerate: step 2/3.</text>
</comment>
<accession>A0A3A1YD47</accession>
<dbReference type="PANTHER" id="PTHR43247">
    <property type="entry name" value="PHOSPHOSERINE AMINOTRANSFERASE"/>
    <property type="match status" value="1"/>
</dbReference>
<comment type="catalytic activity">
    <reaction evidence="10 12">
        <text>4-(phosphooxy)-L-threonine + 2-oxoglutarate = (R)-3-hydroxy-2-oxo-4-phosphooxybutanoate + L-glutamate</text>
        <dbReference type="Rhea" id="RHEA:16573"/>
        <dbReference type="ChEBI" id="CHEBI:16810"/>
        <dbReference type="ChEBI" id="CHEBI:29985"/>
        <dbReference type="ChEBI" id="CHEBI:58452"/>
        <dbReference type="ChEBI" id="CHEBI:58538"/>
        <dbReference type="EC" id="2.6.1.52"/>
    </reaction>
</comment>
<dbReference type="UniPathway" id="UPA00135">
    <property type="reaction ID" value="UER00197"/>
</dbReference>
<comment type="caution">
    <text evidence="12">Lacks conserved residue(s) required for the propagation of feature annotation.</text>
</comment>
<gene>
    <name evidence="12" type="primary">serC</name>
    <name evidence="14" type="ORF">CKF54_01480</name>
</gene>
<evidence type="ECO:0000256" key="8">
    <source>
        <dbReference type="ARBA" id="ARBA00023096"/>
    </source>
</evidence>
<dbReference type="InterPro" id="IPR022278">
    <property type="entry name" value="Pser_aminoTfrase"/>
</dbReference>
<keyword evidence="15" id="KW-1185">Reference proteome</keyword>
<keyword evidence="7 12" id="KW-0663">Pyridoxal phosphate</keyword>
<protein>
    <recommendedName>
        <fullName evidence="12">Phosphoserine aminotransferase</fullName>
        <ecNumber evidence="12">2.6.1.52</ecNumber>
    </recommendedName>
    <alternativeName>
        <fullName evidence="12">Phosphohydroxythreonine aminotransferase</fullName>
        <shortName evidence="12">PSAT</shortName>
    </alternativeName>
</protein>
<feature type="binding site" evidence="12">
    <location>
        <position position="101"/>
    </location>
    <ligand>
        <name>pyridoxal 5'-phosphate</name>
        <dbReference type="ChEBI" id="CHEBI:597326"/>
    </ligand>
</feature>
<dbReference type="GO" id="GO:0008615">
    <property type="term" value="P:pyridoxine biosynthetic process"/>
    <property type="evidence" value="ECO:0007669"/>
    <property type="project" value="UniProtKB-UniRule"/>
</dbReference>
<dbReference type="Proteomes" id="UP000265691">
    <property type="component" value="Unassembled WGS sequence"/>
</dbReference>
<dbReference type="RefSeq" id="WP_119524515.1">
    <property type="nucleotide sequence ID" value="NZ_NRHC01000016.1"/>
</dbReference>
<dbReference type="OrthoDB" id="9809412at2"/>
<evidence type="ECO:0000256" key="12">
    <source>
        <dbReference type="HAMAP-Rule" id="MF_00160"/>
    </source>
</evidence>
<keyword evidence="12" id="KW-0963">Cytoplasm</keyword>
<dbReference type="GO" id="GO:0004648">
    <property type="term" value="F:O-phospho-L-serine:2-oxoglutarate aminotransferase activity"/>
    <property type="evidence" value="ECO:0007669"/>
    <property type="project" value="UniProtKB-UniRule"/>
</dbReference>
<dbReference type="PIRSF" id="PIRSF000525">
    <property type="entry name" value="SerC"/>
    <property type="match status" value="1"/>
</dbReference>
<evidence type="ECO:0000256" key="2">
    <source>
        <dbReference type="ARBA" id="ARBA00005099"/>
    </source>
</evidence>
<comment type="function">
    <text evidence="12">Catalyzes the reversible conversion of 3-phosphohydroxypyruvate to phosphoserine and of 3-hydroxy-2-oxo-4-phosphonooxybutanoate to phosphohydroxythreonine.</text>
</comment>
<dbReference type="PROSITE" id="PS00595">
    <property type="entry name" value="AA_TRANSFER_CLASS_5"/>
    <property type="match status" value="1"/>
</dbReference>
<dbReference type="FunFam" id="3.90.1150.10:FF:000006">
    <property type="entry name" value="Phosphoserine aminotransferase"/>
    <property type="match status" value="1"/>
</dbReference>
<dbReference type="InterPro" id="IPR015422">
    <property type="entry name" value="PyrdxlP-dep_Trfase_small"/>
</dbReference>
<keyword evidence="8 12" id="KW-0664">Pyridoxine biosynthesis</keyword>
<feature type="binding site" evidence="12">
    <location>
        <position position="193"/>
    </location>
    <ligand>
        <name>pyridoxal 5'-phosphate</name>
        <dbReference type="ChEBI" id="CHEBI:597326"/>
    </ligand>
</feature>
<evidence type="ECO:0000256" key="7">
    <source>
        <dbReference type="ARBA" id="ARBA00022898"/>
    </source>
</evidence>
<dbReference type="GO" id="GO:0006564">
    <property type="term" value="P:L-serine biosynthetic process"/>
    <property type="evidence" value="ECO:0007669"/>
    <property type="project" value="UniProtKB-UniRule"/>
</dbReference>
<dbReference type="Gene3D" id="3.90.1150.10">
    <property type="entry name" value="Aspartate Aminotransferase, domain 1"/>
    <property type="match status" value="1"/>
</dbReference>
<feature type="domain" description="Aminotransferase class V" evidence="13">
    <location>
        <begin position="4"/>
        <end position="347"/>
    </location>
</feature>
<evidence type="ECO:0000256" key="4">
    <source>
        <dbReference type="ARBA" id="ARBA00022576"/>
    </source>
</evidence>
<evidence type="ECO:0000256" key="11">
    <source>
        <dbReference type="ARBA" id="ARBA00049007"/>
    </source>
</evidence>
<comment type="pathway">
    <text evidence="1 12">Cofactor biosynthesis; pyridoxine 5'-phosphate biosynthesis; pyridoxine 5'-phosphate from D-erythrose 4-phosphate: step 3/5.</text>
</comment>
<keyword evidence="6 12" id="KW-0808">Transferase</keyword>
<dbReference type="InterPro" id="IPR015421">
    <property type="entry name" value="PyrdxlP-dep_Trfase_major"/>
</dbReference>
<dbReference type="InterPro" id="IPR020578">
    <property type="entry name" value="Aminotrans_V_PyrdxlP_BS"/>
</dbReference>
<evidence type="ECO:0000256" key="9">
    <source>
        <dbReference type="ARBA" id="ARBA00023299"/>
    </source>
</evidence>
<feature type="binding site" evidence="12">
    <location>
        <begin position="75"/>
        <end position="76"/>
    </location>
    <ligand>
        <name>pyridoxal 5'-phosphate</name>
        <dbReference type="ChEBI" id="CHEBI:597326"/>
    </ligand>
</feature>
<evidence type="ECO:0000259" key="13">
    <source>
        <dbReference type="Pfam" id="PF00266"/>
    </source>
</evidence>
<evidence type="ECO:0000313" key="14">
    <source>
        <dbReference type="EMBL" id="RIY34134.1"/>
    </source>
</evidence>
<dbReference type="Gene3D" id="3.40.640.10">
    <property type="entry name" value="Type I PLP-dependent aspartate aminotransferase-like (Major domain)"/>
    <property type="match status" value="1"/>
</dbReference>
<dbReference type="AlphaFoldDB" id="A0A3A1YD47"/>
<comment type="subunit">
    <text evidence="12">Homodimer.</text>
</comment>
<dbReference type="InterPro" id="IPR015424">
    <property type="entry name" value="PyrdxlP-dep_Trfase"/>
</dbReference>
<dbReference type="FunFam" id="3.40.640.10:FF:000010">
    <property type="entry name" value="Phosphoserine aminotransferase"/>
    <property type="match status" value="1"/>
</dbReference>
<feature type="binding site" evidence="12">
    <location>
        <position position="149"/>
    </location>
    <ligand>
        <name>pyridoxal 5'-phosphate</name>
        <dbReference type="ChEBI" id="CHEBI:597326"/>
    </ligand>
</feature>
<dbReference type="GO" id="GO:0005737">
    <property type="term" value="C:cytoplasm"/>
    <property type="evidence" value="ECO:0007669"/>
    <property type="project" value="UniProtKB-SubCell"/>
</dbReference>
<organism evidence="14 15">
    <name type="scientific">Psittacicella hinzii</name>
    <dbReference type="NCBI Taxonomy" id="2028575"/>
    <lineage>
        <taxon>Bacteria</taxon>
        <taxon>Pseudomonadati</taxon>
        <taxon>Pseudomonadota</taxon>
        <taxon>Gammaproteobacteria</taxon>
        <taxon>Pasteurellales</taxon>
        <taxon>Psittacicellaceae</taxon>
        <taxon>Psittacicella</taxon>
    </lineage>
</organism>
<dbReference type="SUPFAM" id="SSF53383">
    <property type="entry name" value="PLP-dependent transferases"/>
    <property type="match status" value="1"/>
</dbReference>
<feature type="binding site" evidence="12">
    <location>
        <begin position="235"/>
        <end position="236"/>
    </location>
    <ligand>
        <name>pyridoxal 5'-phosphate</name>
        <dbReference type="ChEBI" id="CHEBI:597326"/>
    </ligand>
</feature>
<sequence>MKYFNYAAGPSALFPEVVDQIKQELCNWQNTHSSVFEVSHRGAEFMAFAQNMEKTFRELLGIPEDYAVLFLQGGGRGAFDAVPLNLPLKHKRALYLTSGHWSRQPALEAKKYLEVKIAELVDQNFKPTKLDWTEETKDCDYVHFTANETIEGIENFTPPKVSPGVMVVADMSSDILSRPINVSDYDVIYAGAQKNIGCSGVTIYIVKKSLLGNAAPYCPTILNWDVYYKSDSLFNTPATFSWYTCGLTFNHLKEKFGNLSNLEKLNIRKAEKLYNYIDSEDFYTNKVDPSIRSRMNVSFTTPSEELDAKFVQEAKEAGLSGLKGHKVFGGLRASTYNALPEEAVDALIDFMKSFATKYR</sequence>
<dbReference type="UniPathway" id="UPA00244">
    <property type="reaction ID" value="UER00311"/>
</dbReference>
<comment type="caution">
    <text evidence="14">The sequence shown here is derived from an EMBL/GenBank/DDBJ whole genome shotgun (WGS) entry which is preliminary data.</text>
</comment>
<dbReference type="PANTHER" id="PTHR43247:SF1">
    <property type="entry name" value="PHOSPHOSERINE AMINOTRANSFERASE"/>
    <property type="match status" value="1"/>
</dbReference>
<reference evidence="14 15" key="1">
    <citation type="submission" date="2017-08" db="EMBL/GenBank/DDBJ databases">
        <title>Reclassification of Bisgaard taxon 37 and 44.</title>
        <authorList>
            <person name="Christensen H."/>
        </authorList>
    </citation>
    <scope>NUCLEOTIDE SEQUENCE [LARGE SCALE GENOMIC DNA]</scope>
    <source>
        <strain evidence="14 15">B96_3</strain>
    </source>
</reference>
<evidence type="ECO:0000256" key="10">
    <source>
        <dbReference type="ARBA" id="ARBA00047630"/>
    </source>
</evidence>
<dbReference type="EMBL" id="NRHC01000016">
    <property type="protein sequence ID" value="RIY34134.1"/>
    <property type="molecule type" value="Genomic_DNA"/>
</dbReference>
<keyword evidence="4 12" id="KW-0032">Aminotransferase</keyword>
<comment type="similarity">
    <text evidence="3 12">Belongs to the class-V pyridoxal-phosphate-dependent aminotransferase family. SerC subfamily.</text>
</comment>
<evidence type="ECO:0000256" key="1">
    <source>
        <dbReference type="ARBA" id="ARBA00004915"/>
    </source>
</evidence>
<comment type="catalytic activity">
    <reaction evidence="11 12">
        <text>O-phospho-L-serine + 2-oxoglutarate = 3-phosphooxypyruvate + L-glutamate</text>
        <dbReference type="Rhea" id="RHEA:14329"/>
        <dbReference type="ChEBI" id="CHEBI:16810"/>
        <dbReference type="ChEBI" id="CHEBI:18110"/>
        <dbReference type="ChEBI" id="CHEBI:29985"/>
        <dbReference type="ChEBI" id="CHEBI:57524"/>
        <dbReference type="EC" id="2.6.1.52"/>
    </reaction>
</comment>
<dbReference type="NCBIfam" id="NF003764">
    <property type="entry name" value="PRK05355.1"/>
    <property type="match status" value="1"/>
</dbReference>
<dbReference type="Pfam" id="PF00266">
    <property type="entry name" value="Aminotran_5"/>
    <property type="match status" value="1"/>
</dbReference>
<feature type="binding site" evidence="12">
    <location>
        <position position="170"/>
    </location>
    <ligand>
        <name>pyridoxal 5'-phosphate</name>
        <dbReference type="ChEBI" id="CHEBI:597326"/>
    </ligand>
</feature>
<keyword evidence="5 12" id="KW-0028">Amino-acid biosynthesis</keyword>
<comment type="subcellular location">
    <subcellularLocation>
        <location evidence="12">Cytoplasm</location>
    </subcellularLocation>
</comment>
<dbReference type="HAMAP" id="MF_00160">
    <property type="entry name" value="SerC_aminotrans_5"/>
    <property type="match status" value="1"/>
</dbReference>
<dbReference type="GO" id="GO:0030170">
    <property type="term" value="F:pyridoxal phosphate binding"/>
    <property type="evidence" value="ECO:0007669"/>
    <property type="project" value="UniProtKB-UniRule"/>
</dbReference>
<evidence type="ECO:0000256" key="5">
    <source>
        <dbReference type="ARBA" id="ARBA00022605"/>
    </source>
</evidence>
<evidence type="ECO:0000256" key="3">
    <source>
        <dbReference type="ARBA" id="ARBA00006904"/>
    </source>
</evidence>
<feature type="modified residue" description="N6-(pyridoxal phosphate)lysine" evidence="12">
    <location>
        <position position="194"/>
    </location>
</feature>
<evidence type="ECO:0000256" key="6">
    <source>
        <dbReference type="ARBA" id="ARBA00022679"/>
    </source>
</evidence>
<name>A0A3A1YD47_9GAMM</name>
<comment type="cofactor">
    <cofactor evidence="12">
        <name>pyridoxal 5'-phosphate</name>
        <dbReference type="ChEBI" id="CHEBI:597326"/>
    </cofactor>
    <text evidence="12">Binds 1 pyridoxal phosphate per subunit.</text>
</comment>